<accession>A0ABS5QGY9</accession>
<evidence type="ECO:0000313" key="3">
    <source>
        <dbReference type="Proteomes" id="UP000766336"/>
    </source>
</evidence>
<keyword evidence="3" id="KW-1185">Reference proteome</keyword>
<dbReference type="Proteomes" id="UP000766336">
    <property type="component" value="Unassembled WGS sequence"/>
</dbReference>
<keyword evidence="1" id="KW-0732">Signal</keyword>
<proteinExistence type="predicted"/>
<name>A0ABS5QGY9_9PROT</name>
<evidence type="ECO:0000256" key="1">
    <source>
        <dbReference type="SAM" id="SignalP"/>
    </source>
</evidence>
<organism evidence="2 3">
    <name type="scientific">Roseococcus pinisoli</name>
    <dbReference type="NCBI Taxonomy" id="2835040"/>
    <lineage>
        <taxon>Bacteria</taxon>
        <taxon>Pseudomonadati</taxon>
        <taxon>Pseudomonadota</taxon>
        <taxon>Alphaproteobacteria</taxon>
        <taxon>Acetobacterales</taxon>
        <taxon>Roseomonadaceae</taxon>
        <taxon>Roseococcus</taxon>
    </lineage>
</organism>
<dbReference type="EMBL" id="JAHCDA010000004">
    <property type="protein sequence ID" value="MBS7812956.1"/>
    <property type="molecule type" value="Genomic_DNA"/>
</dbReference>
<protein>
    <submittedName>
        <fullName evidence="2">Uncharacterized protein</fullName>
    </submittedName>
</protein>
<feature type="signal peptide" evidence="1">
    <location>
        <begin position="1"/>
        <end position="21"/>
    </location>
</feature>
<evidence type="ECO:0000313" key="2">
    <source>
        <dbReference type="EMBL" id="MBS7812956.1"/>
    </source>
</evidence>
<dbReference type="RefSeq" id="WP_213671663.1">
    <property type="nucleotide sequence ID" value="NZ_JAHCDA010000004.1"/>
</dbReference>
<sequence>MARKALLALGALCAISGGALAQQQQPLSYQWATGYGQGVLQAMIRSPDQSYVAFNCSNAEFQQGASISVEAHGRSLDGPKTLQLVVDGQSLSMPLLNGVANRDASVIQAAQAISASNARSFVAEIPELNWRQEFPLANARTVLTEPAGGTIVERCARR</sequence>
<feature type="chain" id="PRO_5045601773" evidence="1">
    <location>
        <begin position="22"/>
        <end position="158"/>
    </location>
</feature>
<gene>
    <name evidence="2" type="ORF">KHU32_18550</name>
</gene>
<comment type="caution">
    <text evidence="2">The sequence shown here is derived from an EMBL/GenBank/DDBJ whole genome shotgun (WGS) entry which is preliminary data.</text>
</comment>
<reference evidence="2 3" key="1">
    <citation type="submission" date="2021-05" db="EMBL/GenBank/DDBJ databases">
        <title>Roseococcus sp. XZZS9, whole genome shotgun sequencing project.</title>
        <authorList>
            <person name="Zhao G."/>
            <person name="Shen L."/>
        </authorList>
    </citation>
    <scope>NUCLEOTIDE SEQUENCE [LARGE SCALE GENOMIC DNA]</scope>
    <source>
        <strain evidence="2 3">XZZS9</strain>
    </source>
</reference>